<comment type="similarity">
    <text evidence="1 2">Belongs to the enoyl-CoA hydratase/isomerase family.</text>
</comment>
<evidence type="ECO:0000313" key="4">
    <source>
        <dbReference type="Proteomes" id="UP000436522"/>
    </source>
</evidence>
<proteinExistence type="inferred from homology"/>
<organism evidence="3 4">
    <name type="scientific">Roseobacter cerasinus</name>
    <dbReference type="NCBI Taxonomy" id="2602289"/>
    <lineage>
        <taxon>Bacteria</taxon>
        <taxon>Pseudomonadati</taxon>
        <taxon>Pseudomonadota</taxon>
        <taxon>Alphaproteobacteria</taxon>
        <taxon>Rhodobacterales</taxon>
        <taxon>Roseobacteraceae</taxon>
        <taxon>Roseobacter</taxon>
    </lineage>
</organism>
<dbReference type="PANTHER" id="PTHR11941:SF54">
    <property type="entry name" value="ENOYL-COA HYDRATASE, MITOCHONDRIAL"/>
    <property type="match status" value="1"/>
</dbReference>
<comment type="caution">
    <text evidence="3">The sequence shown here is derived from an EMBL/GenBank/DDBJ whole genome shotgun (WGS) entry which is preliminary data.</text>
</comment>
<reference evidence="3 4" key="1">
    <citation type="submission" date="2019-12" db="EMBL/GenBank/DDBJ databases">
        <title>Roseobacter cerasinus sp. nov., isolated from seawater around aquaculture.</title>
        <authorList>
            <person name="Muramatsu S."/>
            <person name="Takabe Y."/>
            <person name="Mori K."/>
            <person name="Takaichi S."/>
            <person name="Hanada S."/>
        </authorList>
    </citation>
    <scope>NUCLEOTIDE SEQUENCE [LARGE SCALE GENOMIC DNA]</scope>
    <source>
        <strain evidence="3 4">AI77</strain>
    </source>
</reference>
<evidence type="ECO:0000256" key="2">
    <source>
        <dbReference type="RuleBase" id="RU003707"/>
    </source>
</evidence>
<dbReference type="GO" id="GO:0003824">
    <property type="term" value="F:catalytic activity"/>
    <property type="evidence" value="ECO:0007669"/>
    <property type="project" value="InterPro"/>
</dbReference>
<evidence type="ECO:0000256" key="1">
    <source>
        <dbReference type="ARBA" id="ARBA00005254"/>
    </source>
</evidence>
<dbReference type="Pfam" id="PF00378">
    <property type="entry name" value="ECH_1"/>
    <property type="match status" value="1"/>
</dbReference>
<dbReference type="SUPFAM" id="SSF52096">
    <property type="entry name" value="ClpP/crotonase"/>
    <property type="match status" value="1"/>
</dbReference>
<protein>
    <submittedName>
        <fullName evidence="3">Enoyl-CoA hydratase</fullName>
    </submittedName>
</protein>
<gene>
    <name evidence="3" type="primary">crt</name>
    <name evidence="3" type="ORF">So717_09480</name>
</gene>
<dbReference type="Gene3D" id="3.90.226.10">
    <property type="entry name" value="2-enoyl-CoA Hydratase, Chain A, domain 1"/>
    <property type="match status" value="1"/>
</dbReference>
<dbReference type="Proteomes" id="UP000436522">
    <property type="component" value="Unassembled WGS sequence"/>
</dbReference>
<dbReference type="PROSITE" id="PS00166">
    <property type="entry name" value="ENOYL_COA_HYDRATASE"/>
    <property type="match status" value="1"/>
</dbReference>
<dbReference type="GO" id="GO:0006635">
    <property type="term" value="P:fatty acid beta-oxidation"/>
    <property type="evidence" value="ECO:0007669"/>
    <property type="project" value="TreeGrafter"/>
</dbReference>
<dbReference type="RefSeq" id="WP_159975080.1">
    <property type="nucleotide sequence ID" value="NZ_BLIV01000002.1"/>
</dbReference>
<dbReference type="InterPro" id="IPR029045">
    <property type="entry name" value="ClpP/crotonase-like_dom_sf"/>
</dbReference>
<evidence type="ECO:0000313" key="3">
    <source>
        <dbReference type="EMBL" id="GFE49195.1"/>
    </source>
</evidence>
<name>A0A640VQP3_9RHOB</name>
<dbReference type="PANTHER" id="PTHR11941">
    <property type="entry name" value="ENOYL-COA HYDRATASE-RELATED"/>
    <property type="match status" value="1"/>
</dbReference>
<keyword evidence="4" id="KW-1185">Reference proteome</keyword>
<dbReference type="InterPro" id="IPR018376">
    <property type="entry name" value="Enoyl-CoA_hyd/isom_CS"/>
</dbReference>
<dbReference type="InterPro" id="IPR001753">
    <property type="entry name" value="Enoyl-CoA_hydra/iso"/>
</dbReference>
<dbReference type="EMBL" id="BLIV01000002">
    <property type="protein sequence ID" value="GFE49195.1"/>
    <property type="molecule type" value="Genomic_DNA"/>
</dbReference>
<dbReference type="OrthoDB" id="7848551at2"/>
<accession>A0A640VQP3</accession>
<dbReference type="AlphaFoldDB" id="A0A640VQP3"/>
<dbReference type="CDD" id="cd06558">
    <property type="entry name" value="crotonase-like"/>
    <property type="match status" value="1"/>
</dbReference>
<sequence>MIDVDRAGEVWTVTLNRPDKANALTEEMLRGLTDVMRDAQAARAVILTGAGKVFSAGADLEAARAGLATSPLWEELSASVVSLPGLSVAALNGTLAGGAMGMALACDIRISVPSARFFYPVMKLGFLPQPSDPPRMAALTGPARTKLILMGGQKIDAEEALRFGLIDRIVPPEDLLAHAQTLVADTVAAESELARQIKDMCHASLSLAPPAGHF</sequence>